<feature type="compositionally biased region" description="Low complexity" evidence="10">
    <location>
        <begin position="446"/>
        <end position="458"/>
    </location>
</feature>
<evidence type="ECO:0000313" key="13">
    <source>
        <dbReference type="Proteomes" id="UP001152320"/>
    </source>
</evidence>
<evidence type="ECO:0000256" key="2">
    <source>
        <dbReference type="ARBA" id="ARBA00007072"/>
    </source>
</evidence>
<dbReference type="EC" id="3.2.1.4" evidence="9"/>
<evidence type="ECO:0000256" key="9">
    <source>
        <dbReference type="RuleBase" id="RU361166"/>
    </source>
</evidence>
<comment type="caution">
    <text evidence="12">The sequence shown here is derived from an EMBL/GenBank/DDBJ whole genome shotgun (WGS) entry which is preliminary data.</text>
</comment>
<evidence type="ECO:0000313" key="12">
    <source>
        <dbReference type="EMBL" id="KAJ8041630.1"/>
    </source>
</evidence>
<keyword evidence="6 8" id="KW-0326">Glycosidase</keyword>
<dbReference type="SUPFAM" id="SSF48208">
    <property type="entry name" value="Six-hairpin glycosidases"/>
    <property type="match status" value="1"/>
</dbReference>
<dbReference type="EMBL" id="JAIZAY010000005">
    <property type="protein sequence ID" value="KAJ8041630.1"/>
    <property type="molecule type" value="Genomic_DNA"/>
</dbReference>
<reference evidence="12" key="1">
    <citation type="submission" date="2021-10" db="EMBL/GenBank/DDBJ databases">
        <title>Tropical sea cucumber genome reveals ecological adaptation and Cuvierian tubules defense mechanism.</title>
        <authorList>
            <person name="Chen T."/>
        </authorList>
    </citation>
    <scope>NUCLEOTIDE SEQUENCE</scope>
    <source>
        <strain evidence="12">Nanhai2018</strain>
        <tissue evidence="12">Muscle</tissue>
    </source>
</reference>
<evidence type="ECO:0000256" key="3">
    <source>
        <dbReference type="ARBA" id="ARBA00022801"/>
    </source>
</evidence>
<dbReference type="InterPro" id="IPR008965">
    <property type="entry name" value="CBM2/CBM3_carb-bd_dom_sf"/>
</dbReference>
<dbReference type="GO" id="GO:0030247">
    <property type="term" value="F:polysaccharide binding"/>
    <property type="evidence" value="ECO:0007669"/>
    <property type="project" value="InterPro"/>
</dbReference>
<dbReference type="Gene3D" id="1.50.10.10">
    <property type="match status" value="1"/>
</dbReference>
<comment type="similarity">
    <text evidence="2 8 9">Belongs to the glycosyl hydrolase 9 (cellulase E) family.</text>
</comment>
<dbReference type="GO" id="GO:0030245">
    <property type="term" value="P:cellulose catabolic process"/>
    <property type="evidence" value="ECO:0007669"/>
    <property type="project" value="UniProtKB-KW"/>
</dbReference>
<dbReference type="Pfam" id="PF00553">
    <property type="entry name" value="CBM_2"/>
    <property type="match status" value="1"/>
</dbReference>
<feature type="compositionally biased region" description="Low complexity" evidence="10">
    <location>
        <begin position="465"/>
        <end position="483"/>
    </location>
</feature>
<keyword evidence="7 8" id="KW-0624">Polysaccharide degradation</keyword>
<evidence type="ECO:0000259" key="11">
    <source>
        <dbReference type="PROSITE" id="PS51173"/>
    </source>
</evidence>
<comment type="catalytic activity">
    <reaction evidence="1 9">
        <text>Endohydrolysis of (1-&gt;4)-beta-D-glucosidic linkages in cellulose, lichenin and cereal beta-D-glucans.</text>
        <dbReference type="EC" id="3.2.1.4"/>
    </reaction>
</comment>
<dbReference type="InterPro" id="IPR012291">
    <property type="entry name" value="CBM2_carb-bd_dom_sf"/>
</dbReference>
<dbReference type="InterPro" id="IPR008928">
    <property type="entry name" value="6-hairpin_glycosidase_sf"/>
</dbReference>
<sequence length="963" mass="104844">MKTSAKLSGGFILVLSLCFTGASSLSTRVIQSWPGGFKGVVSIPISARIQGGWTMEITFRKRVTNFQVWRANAVTSDNKVYTLTNKPWNADLNDGSVLEIEFLGNTGGSRGATGRVTFNGEEIATPPPTVLDVETCSAFTTLEVVDGRPAYFRGRVSVKVTKSLNNGWTALLSFSRPVRNLQIWTATVLGIERNSKIYRLGNMQWNANLQEGDIYVTEFLGEAGGSVAPEFSFRLEDQLDECDCTEAYLGCSLAPEPTTDVPTTQKATTTLAVPTTTEVASSSTRASSTSPTTVYQVQTLPPDTVVDVENCTIHTRRETLEQWDGFFRGRVTTKVTNSLLNGWTALLSFSEPVTSLQLWRARLVAIDSSSQVYLIENESFNSQLMEGEEYEATFIAGIAPGSDAPEFSFRLADQLEECSCDLAATGCTVATSTLSPEEPKSTSMETSPSSRVTSTSSPQDPTSRTSVATEESSSVPTSAPVSSLEPGTATSMTRLPYTTALRKLTTDEPSIVSTTSMPVDAPYDYAEVLHLSILFYEAQRSGDLPPDNRIPYRGDSALGDQGLNGEDLTGGWYDAGDHVKFGFPMAWTATTLAWGLIEFKDAYQRANELENMYDSLKWATDYFLKCHAGKNKFYAQVGDGFVDHGNWGRPEEMTVSRPAFLLDQTKPGSDVVGETVAALAAASIAFKDKDANYADELLLNAKLLFPFAVAFQGKYSDSIPNAASFYRSSGYQDELAWASAWLYRATNDVSYLTFAEQTYSDNGMGGLPWAYSWDDKMAGVQMLLYQVTAKSTYSSAVERFIHSWLPNNQVAYTPGGLAWRDQWGPNRYAANTAFIATIAAKEGISLSTSFNLALSQINYMLGDNGRSFVVGFGNNPPDRPHHRSSSCPSSGPCDSNNLHASGPNPQVLYGALVGGPDQNDVFTNDRTDYITNEVACDYNAGFQSAVAGLLHFFIEAQSAARET</sequence>
<dbReference type="PROSITE" id="PS51173">
    <property type="entry name" value="CBM2"/>
    <property type="match status" value="1"/>
</dbReference>
<dbReference type="OrthoDB" id="10257085at2759"/>
<accession>A0A9Q1CBG1</accession>
<evidence type="ECO:0000256" key="1">
    <source>
        <dbReference type="ARBA" id="ARBA00000966"/>
    </source>
</evidence>
<feature type="active site" evidence="8">
    <location>
        <position position="881"/>
    </location>
</feature>
<evidence type="ECO:0000256" key="4">
    <source>
        <dbReference type="ARBA" id="ARBA00023001"/>
    </source>
</evidence>
<evidence type="ECO:0000256" key="7">
    <source>
        <dbReference type="ARBA" id="ARBA00023326"/>
    </source>
</evidence>
<protein>
    <recommendedName>
        <fullName evidence="9">Endoglucanase</fullName>
        <ecNumber evidence="9">3.2.1.4</ecNumber>
    </recommendedName>
</protein>
<evidence type="ECO:0000256" key="8">
    <source>
        <dbReference type="PROSITE-ProRule" id="PRU10059"/>
    </source>
</evidence>
<dbReference type="PROSITE" id="PS00592">
    <property type="entry name" value="GH9_2"/>
    <property type="match status" value="1"/>
</dbReference>
<name>A0A9Q1CBG1_HOLLE</name>
<dbReference type="InterPro" id="IPR001701">
    <property type="entry name" value="Glyco_hydro_9"/>
</dbReference>
<dbReference type="SUPFAM" id="SSF49384">
    <property type="entry name" value="Carbohydrate-binding domain"/>
    <property type="match status" value="3"/>
</dbReference>
<dbReference type="AlphaFoldDB" id="A0A9Q1CBG1"/>
<dbReference type="Proteomes" id="UP001152320">
    <property type="component" value="Chromosome 5"/>
</dbReference>
<dbReference type="PANTHER" id="PTHR22298">
    <property type="entry name" value="ENDO-1,4-BETA-GLUCANASE"/>
    <property type="match status" value="1"/>
</dbReference>
<gene>
    <name evidence="12" type="ORF">HOLleu_12502</name>
</gene>
<organism evidence="12 13">
    <name type="scientific">Holothuria leucospilota</name>
    <name type="common">Black long sea cucumber</name>
    <name type="synonym">Mertensiothuria leucospilota</name>
    <dbReference type="NCBI Taxonomy" id="206669"/>
    <lineage>
        <taxon>Eukaryota</taxon>
        <taxon>Metazoa</taxon>
        <taxon>Echinodermata</taxon>
        <taxon>Eleutherozoa</taxon>
        <taxon>Echinozoa</taxon>
        <taxon>Holothuroidea</taxon>
        <taxon>Aspidochirotacea</taxon>
        <taxon>Aspidochirotida</taxon>
        <taxon>Holothuriidae</taxon>
        <taxon>Holothuria</taxon>
    </lineage>
</organism>
<dbReference type="Gene3D" id="2.60.40.290">
    <property type="match status" value="3"/>
</dbReference>
<dbReference type="InterPro" id="IPR001919">
    <property type="entry name" value="CBD2"/>
</dbReference>
<evidence type="ECO:0000256" key="10">
    <source>
        <dbReference type="SAM" id="MobiDB-lite"/>
    </source>
</evidence>
<dbReference type="GO" id="GO:0008810">
    <property type="term" value="F:cellulase activity"/>
    <property type="evidence" value="ECO:0007669"/>
    <property type="project" value="UniProtKB-EC"/>
</dbReference>
<feature type="region of interest" description="Disordered" evidence="10">
    <location>
        <begin position="872"/>
        <end position="899"/>
    </location>
</feature>
<keyword evidence="4 9" id="KW-0136">Cellulose degradation</keyword>
<feature type="compositionally biased region" description="Low complexity" evidence="10">
    <location>
        <begin position="885"/>
        <end position="895"/>
    </location>
</feature>
<keyword evidence="9" id="KW-0732">Signal</keyword>
<keyword evidence="5 8" id="KW-0119">Carbohydrate metabolism</keyword>
<dbReference type="InterPro" id="IPR018221">
    <property type="entry name" value="Glyco_hydro_9_His_AS"/>
</dbReference>
<keyword evidence="13" id="KW-1185">Reference proteome</keyword>
<dbReference type="InterPro" id="IPR012341">
    <property type="entry name" value="6hp_glycosidase-like_sf"/>
</dbReference>
<proteinExistence type="inferred from homology"/>
<dbReference type="FunFam" id="1.50.10.10:FF:000020">
    <property type="entry name" value="Endoglucanase"/>
    <property type="match status" value="1"/>
</dbReference>
<dbReference type="SMART" id="SM00637">
    <property type="entry name" value="CBD_II"/>
    <property type="match status" value="1"/>
</dbReference>
<keyword evidence="3 8" id="KW-0378">Hydrolase</keyword>
<feature type="signal peptide" evidence="9">
    <location>
        <begin position="1"/>
        <end position="24"/>
    </location>
</feature>
<dbReference type="Pfam" id="PF00759">
    <property type="entry name" value="Glyco_hydro_9"/>
    <property type="match status" value="1"/>
</dbReference>
<evidence type="ECO:0000256" key="6">
    <source>
        <dbReference type="ARBA" id="ARBA00023295"/>
    </source>
</evidence>
<feature type="chain" id="PRO_5040532849" description="Endoglucanase" evidence="9">
    <location>
        <begin position="25"/>
        <end position="963"/>
    </location>
</feature>
<evidence type="ECO:0000256" key="5">
    <source>
        <dbReference type="ARBA" id="ARBA00023277"/>
    </source>
</evidence>
<feature type="compositionally biased region" description="Polar residues" evidence="10">
    <location>
        <begin position="432"/>
        <end position="445"/>
    </location>
</feature>
<feature type="domain" description="CBM2" evidence="11">
    <location>
        <begin position="16"/>
        <end position="126"/>
    </location>
</feature>
<feature type="region of interest" description="Disordered" evidence="10">
    <location>
        <begin position="432"/>
        <end position="492"/>
    </location>
</feature>